<dbReference type="EMBL" id="KK118881">
    <property type="protein sequence ID" value="KFM74129.1"/>
    <property type="molecule type" value="Genomic_DNA"/>
</dbReference>
<proteinExistence type="predicted"/>
<keyword evidence="2" id="KW-1185">Reference proteome</keyword>
<dbReference type="OMA" id="WADFISC"/>
<sequence length="351" mass="39366">MLPPDNAALQEYLHTCSALMSSKLAPWQRIDAMKTFFYPALSFDMRSRRFRKGDWARLDDFARPLLKETLNIPPEASNEYLYGDTAGACLGIPLAKEDSDIACVDGAFKLLTSRDPGVRSLAWADFISCIAARIGRTPTFQEMADFLSASDTGPFRGPSSSPSSTWSSARAASRRLKISWCITNEQDVSLSIDGDTIGPAKRNLIFKSLRKVFRSARAKKITEYPDQGKAIECAAAHNASCHFFREGDYTRFADWRFIHRARLNLVPLNASRKRFTGQGPRSCRRCLHPAETLPHVLCHCMRYSSLYQQRHNAVVNRIQKAALGRWTVDSANQLIPGTTSRPDLVLTREDA</sequence>
<organism evidence="1 2">
    <name type="scientific">Stegodyphus mimosarum</name>
    <name type="common">African social velvet spider</name>
    <dbReference type="NCBI Taxonomy" id="407821"/>
    <lineage>
        <taxon>Eukaryota</taxon>
        <taxon>Metazoa</taxon>
        <taxon>Ecdysozoa</taxon>
        <taxon>Arthropoda</taxon>
        <taxon>Chelicerata</taxon>
        <taxon>Arachnida</taxon>
        <taxon>Araneae</taxon>
        <taxon>Araneomorphae</taxon>
        <taxon>Entelegynae</taxon>
        <taxon>Eresoidea</taxon>
        <taxon>Eresidae</taxon>
        <taxon>Stegodyphus</taxon>
    </lineage>
</organism>
<evidence type="ECO:0000313" key="2">
    <source>
        <dbReference type="Proteomes" id="UP000054359"/>
    </source>
</evidence>
<gene>
    <name evidence="1" type="ORF">X975_08838</name>
</gene>
<accession>A0A087U9U0</accession>
<dbReference type="Proteomes" id="UP000054359">
    <property type="component" value="Unassembled WGS sequence"/>
</dbReference>
<name>A0A087U9U0_STEMI</name>
<protein>
    <submittedName>
        <fullName evidence="1">Uncharacterized protein</fullName>
    </submittedName>
</protein>
<dbReference type="AlphaFoldDB" id="A0A087U9U0"/>
<feature type="non-terminal residue" evidence="1">
    <location>
        <position position="351"/>
    </location>
</feature>
<evidence type="ECO:0000313" key="1">
    <source>
        <dbReference type="EMBL" id="KFM74129.1"/>
    </source>
</evidence>
<reference evidence="1 2" key="1">
    <citation type="submission" date="2013-11" db="EMBL/GenBank/DDBJ databases">
        <title>Genome sequencing of Stegodyphus mimosarum.</title>
        <authorList>
            <person name="Bechsgaard J."/>
        </authorList>
    </citation>
    <scope>NUCLEOTIDE SEQUENCE [LARGE SCALE GENOMIC DNA]</scope>
</reference>
<dbReference type="OrthoDB" id="6435321at2759"/>